<organism evidence="2 3">
    <name type="scientific">Geodia barretti</name>
    <name type="common">Barrett's horny sponge</name>
    <dbReference type="NCBI Taxonomy" id="519541"/>
    <lineage>
        <taxon>Eukaryota</taxon>
        <taxon>Metazoa</taxon>
        <taxon>Porifera</taxon>
        <taxon>Demospongiae</taxon>
        <taxon>Heteroscleromorpha</taxon>
        <taxon>Tetractinellida</taxon>
        <taxon>Astrophorina</taxon>
        <taxon>Geodiidae</taxon>
        <taxon>Geodia</taxon>
    </lineage>
</organism>
<feature type="compositionally biased region" description="Basic residues" evidence="1">
    <location>
        <begin position="150"/>
        <end position="167"/>
    </location>
</feature>
<evidence type="ECO:0000313" key="2">
    <source>
        <dbReference type="EMBL" id="CAI8035932.1"/>
    </source>
</evidence>
<name>A0AA35SV38_GEOBA</name>
<dbReference type="AlphaFoldDB" id="A0AA35SV38"/>
<evidence type="ECO:0000256" key="1">
    <source>
        <dbReference type="SAM" id="MobiDB-lite"/>
    </source>
</evidence>
<keyword evidence="3" id="KW-1185">Reference proteome</keyword>
<reference evidence="2" key="1">
    <citation type="submission" date="2023-03" db="EMBL/GenBank/DDBJ databases">
        <authorList>
            <person name="Steffen K."/>
            <person name="Cardenas P."/>
        </authorList>
    </citation>
    <scope>NUCLEOTIDE SEQUENCE</scope>
</reference>
<accession>A0AA35SV38</accession>
<gene>
    <name evidence="2" type="ORF">GBAR_LOCUS20163</name>
</gene>
<evidence type="ECO:0000313" key="3">
    <source>
        <dbReference type="Proteomes" id="UP001174909"/>
    </source>
</evidence>
<dbReference type="EMBL" id="CASHTH010002837">
    <property type="protein sequence ID" value="CAI8035932.1"/>
    <property type="molecule type" value="Genomic_DNA"/>
</dbReference>
<sequence length="167" mass="18170">RKPVPVARVIDLAPDRPIHRDPPGRVGPGRVRVAWKLRHRQRVGACMDSIAAGGHIVGAALPRREGHPTVQARAGDVVVRRAANQIAVRIVNAPEIRVTQTAGAARRSLQIDAVGRAGLQGDRKPFPVARVIDLARDRSIHRDRPGRAGPVRHRVGGRGSRHRQRVG</sequence>
<proteinExistence type="predicted"/>
<protein>
    <submittedName>
        <fullName evidence="2">Uncharacterized protein</fullName>
    </submittedName>
</protein>
<feature type="non-terminal residue" evidence="2">
    <location>
        <position position="167"/>
    </location>
</feature>
<feature type="non-terminal residue" evidence="2">
    <location>
        <position position="1"/>
    </location>
</feature>
<comment type="caution">
    <text evidence="2">The sequence shown here is derived from an EMBL/GenBank/DDBJ whole genome shotgun (WGS) entry which is preliminary data.</text>
</comment>
<dbReference type="Proteomes" id="UP001174909">
    <property type="component" value="Unassembled WGS sequence"/>
</dbReference>
<feature type="region of interest" description="Disordered" evidence="1">
    <location>
        <begin position="139"/>
        <end position="167"/>
    </location>
</feature>